<feature type="transmembrane region" description="Helical" evidence="1">
    <location>
        <begin position="146"/>
        <end position="162"/>
    </location>
</feature>
<feature type="domain" description="DUF112" evidence="2">
    <location>
        <begin position="19"/>
        <end position="437"/>
    </location>
</feature>
<keyword evidence="1" id="KW-0812">Transmembrane</keyword>
<dbReference type="InterPro" id="IPR002823">
    <property type="entry name" value="DUF112_TM"/>
</dbReference>
<feature type="transmembrane region" description="Helical" evidence="1">
    <location>
        <begin position="352"/>
        <end position="376"/>
    </location>
</feature>
<reference evidence="3 4" key="1">
    <citation type="submission" date="2017-10" db="EMBL/GenBank/DDBJ databases">
        <title>Novel microbial diversity and functional potential in the marine mammal oral microbiome.</title>
        <authorList>
            <person name="Dudek N.K."/>
            <person name="Sun C.L."/>
            <person name="Burstein D."/>
            <person name="Kantor R.S."/>
            <person name="Aliaga Goltsman D.S."/>
            <person name="Bik E.M."/>
            <person name="Thomas B.C."/>
            <person name="Banfield J.F."/>
            <person name="Relman D.A."/>
        </authorList>
    </citation>
    <scope>NUCLEOTIDE SEQUENCE [LARGE SCALE GENOMIC DNA]</scope>
    <source>
        <strain evidence="3">DOLJORAL78_47_16</strain>
    </source>
</reference>
<organism evidence="3 4">
    <name type="scientific">candidate division KSB3 bacterium</name>
    <dbReference type="NCBI Taxonomy" id="2044937"/>
    <lineage>
        <taxon>Bacteria</taxon>
        <taxon>candidate division KSB3</taxon>
    </lineage>
</organism>
<feature type="transmembrane region" description="Helical" evidence="1">
    <location>
        <begin position="60"/>
        <end position="81"/>
    </location>
</feature>
<evidence type="ECO:0000259" key="2">
    <source>
        <dbReference type="Pfam" id="PF01970"/>
    </source>
</evidence>
<keyword evidence="1" id="KW-1133">Transmembrane helix</keyword>
<feature type="transmembrane region" description="Helical" evidence="1">
    <location>
        <begin position="20"/>
        <end position="48"/>
    </location>
</feature>
<dbReference type="Proteomes" id="UP000230821">
    <property type="component" value="Unassembled WGS sequence"/>
</dbReference>
<sequence>MLHYLLQGFLLVFSHPINILVIFFGVGIGIIIGAMPGLTATMGIALALPLTFGMPPEVGLTLLCSIFIGGIHGGGIPAILIKTPGTPASAATITDGFALTEEGKASLALGMHAFASASGSFISTIFLIFGSALLARFALKFGSAEYFLLAIFGLSIIAAVTGKSIVKGLISGVLGLLLSTIGLDPIVGYSRFTFGNYNLMEGFSLVPALIGLFAIAQVFCEIDHVNVAIVKAERVKVNLPSLQNVRRCFPTIFRSAIMGTLIGAIPGPGAILGSFIPYADAKRRSKTPEQFGKGSLEGIAAAEAGNNSAAIGALIPTLTLGIPGEAATAVLLGGLMILGLRPGPLLFQDKAAVVYSLFASVLLAAVVLLFLGLFMAQHIGKLITVPKRLLLPSIMLLCIIGSFAIRKNIFDIGVALAFGVLGYLFTRFNYPVVPILLGLILGPIAESNFRRALIISKGSLLIFVNNWFAIGLILLTFVSLFVGYRMTQSLNKLAEETEEVPSEAKSALNINEPDN</sequence>
<dbReference type="AlphaFoldDB" id="A0A2G6KF77"/>
<accession>A0A2G6KF77</accession>
<feature type="transmembrane region" description="Helical" evidence="1">
    <location>
        <begin position="388"/>
        <end position="406"/>
    </location>
</feature>
<dbReference type="PANTHER" id="PTHR35342">
    <property type="entry name" value="TRICARBOXYLIC TRANSPORT PROTEIN"/>
    <property type="match status" value="1"/>
</dbReference>
<feature type="transmembrane region" description="Helical" evidence="1">
    <location>
        <begin position="113"/>
        <end position="134"/>
    </location>
</feature>
<dbReference type="EMBL" id="PDSK01000090">
    <property type="protein sequence ID" value="PIE34326.1"/>
    <property type="molecule type" value="Genomic_DNA"/>
</dbReference>
<evidence type="ECO:0000313" key="3">
    <source>
        <dbReference type="EMBL" id="PIE34326.1"/>
    </source>
</evidence>
<keyword evidence="1" id="KW-0472">Membrane</keyword>
<name>A0A2G6KF77_9BACT</name>
<feature type="transmembrane region" description="Helical" evidence="1">
    <location>
        <begin position="412"/>
        <end position="439"/>
    </location>
</feature>
<dbReference type="Pfam" id="PF01970">
    <property type="entry name" value="TctA"/>
    <property type="match status" value="1"/>
</dbReference>
<gene>
    <name evidence="3" type="ORF">CSA56_08050</name>
</gene>
<protein>
    <submittedName>
        <fullName evidence="3">C4-dicarboxylate ABC transporter permease</fullName>
    </submittedName>
</protein>
<evidence type="ECO:0000256" key="1">
    <source>
        <dbReference type="SAM" id="Phobius"/>
    </source>
</evidence>
<evidence type="ECO:0000313" key="4">
    <source>
        <dbReference type="Proteomes" id="UP000230821"/>
    </source>
</evidence>
<feature type="transmembrane region" description="Helical" evidence="1">
    <location>
        <begin position="318"/>
        <end position="340"/>
    </location>
</feature>
<feature type="transmembrane region" description="Helical" evidence="1">
    <location>
        <begin position="252"/>
        <end position="276"/>
    </location>
</feature>
<feature type="transmembrane region" description="Helical" evidence="1">
    <location>
        <begin position="460"/>
        <end position="484"/>
    </location>
</feature>
<feature type="transmembrane region" description="Helical" evidence="1">
    <location>
        <begin position="199"/>
        <end position="219"/>
    </location>
</feature>
<comment type="caution">
    <text evidence="3">The sequence shown here is derived from an EMBL/GenBank/DDBJ whole genome shotgun (WGS) entry which is preliminary data.</text>
</comment>
<proteinExistence type="predicted"/>
<dbReference type="PANTHER" id="PTHR35342:SF5">
    <property type="entry name" value="TRICARBOXYLIC TRANSPORT PROTEIN"/>
    <property type="match status" value="1"/>
</dbReference>
<feature type="transmembrane region" description="Helical" evidence="1">
    <location>
        <begin position="168"/>
        <end position="187"/>
    </location>
</feature>